<evidence type="ECO:0000256" key="5">
    <source>
        <dbReference type="ARBA" id="ARBA00023274"/>
    </source>
</evidence>
<dbReference type="SMART" id="SM00363">
    <property type="entry name" value="S4"/>
    <property type="match status" value="1"/>
</dbReference>
<dbReference type="RefSeq" id="YP_009106737.1">
    <property type="nucleotide sequence ID" value="NC_025547.1"/>
</dbReference>
<dbReference type="PROSITE" id="PS00632">
    <property type="entry name" value="RIBOSOMAL_S4"/>
    <property type="match status" value="1"/>
</dbReference>
<keyword evidence="4 7" id="KW-0689">Ribosomal protein</keyword>
<keyword evidence="3 7" id="KW-0694">RNA-binding</keyword>
<dbReference type="EMBL" id="KM462886">
    <property type="protein sequence ID" value="AIT95553.1"/>
    <property type="molecule type" value="Genomic_DNA"/>
</dbReference>
<feature type="domain" description="RNA-binding S4" evidence="9">
    <location>
        <begin position="124"/>
        <end position="186"/>
    </location>
</feature>
<dbReference type="SUPFAM" id="SSF55174">
    <property type="entry name" value="Alpha-L RNA-binding motif"/>
    <property type="match status" value="1"/>
</dbReference>
<dbReference type="PROSITE" id="PS50889">
    <property type="entry name" value="S4"/>
    <property type="match status" value="1"/>
</dbReference>
<dbReference type="InterPro" id="IPR002942">
    <property type="entry name" value="S4_RNA-bd"/>
</dbReference>
<organism evidence="11">
    <name type="scientific">Pseudochloris wilhelmii</name>
    <dbReference type="NCBI Taxonomy" id="1418016"/>
    <lineage>
        <taxon>Eukaryota</taxon>
        <taxon>Viridiplantae</taxon>
        <taxon>Chlorophyta</taxon>
        <taxon>core chlorophytes</taxon>
        <taxon>Trebouxiophyceae</taxon>
        <taxon>Chlorellales</taxon>
        <taxon>Chlorellaceae</taxon>
        <taxon>Pseudochloris</taxon>
    </lineage>
</organism>
<dbReference type="Gene3D" id="3.10.290.10">
    <property type="entry name" value="RNA-binding S4 domain"/>
    <property type="match status" value="1"/>
</dbReference>
<evidence type="ECO:0000256" key="8">
    <source>
        <dbReference type="RuleBase" id="RU003699"/>
    </source>
</evidence>
<name>A0A097KQU3_9CHLO</name>
<keyword evidence="11" id="KW-0150">Chloroplast</keyword>
<dbReference type="GeneID" id="22161096"/>
<dbReference type="GO" id="GO:0042274">
    <property type="term" value="P:ribosomal small subunit biogenesis"/>
    <property type="evidence" value="ECO:0007669"/>
    <property type="project" value="TreeGrafter"/>
</dbReference>
<comment type="function">
    <text evidence="7">With S5 and S12 plays an important role in translational accuracy.</text>
</comment>
<evidence type="ECO:0000259" key="10">
    <source>
        <dbReference type="SMART" id="SM01390"/>
    </source>
</evidence>
<keyword evidence="5 7" id="KW-0687">Ribonucleoprotein</keyword>
<dbReference type="HAMAP" id="MF_01306_B">
    <property type="entry name" value="Ribosomal_uS4_B"/>
    <property type="match status" value="1"/>
</dbReference>
<dbReference type="EMBL" id="KM462886">
    <property type="protein sequence ID" value="AIT95539.1"/>
    <property type="molecule type" value="Genomic_DNA"/>
</dbReference>
<dbReference type="PANTHER" id="PTHR11831:SF4">
    <property type="entry name" value="SMALL RIBOSOMAL SUBUNIT PROTEIN US4M"/>
    <property type="match status" value="1"/>
</dbReference>
<dbReference type="Gene3D" id="1.10.1050.10">
    <property type="entry name" value="Ribosomal Protein S4 Delta 41, Chain A, domain 1"/>
    <property type="match status" value="1"/>
</dbReference>
<evidence type="ECO:0000256" key="3">
    <source>
        <dbReference type="ARBA" id="ARBA00022884"/>
    </source>
</evidence>
<geneLocation type="chloroplast" evidence="11"/>
<dbReference type="Pfam" id="PF01479">
    <property type="entry name" value="S4"/>
    <property type="match status" value="1"/>
</dbReference>
<keyword evidence="2 7" id="KW-0699">rRNA-binding</keyword>
<dbReference type="InterPro" id="IPR001912">
    <property type="entry name" value="Ribosomal_uS4_N"/>
</dbReference>
<dbReference type="CDD" id="cd00165">
    <property type="entry name" value="S4"/>
    <property type="match status" value="1"/>
</dbReference>
<dbReference type="RefSeq" id="YP_009106724.1">
    <property type="nucleotide sequence ID" value="NC_025547.1"/>
</dbReference>
<dbReference type="NCBIfam" id="TIGR01017">
    <property type="entry name" value="rpsD_bact"/>
    <property type="match status" value="1"/>
</dbReference>
<evidence type="ECO:0000256" key="7">
    <source>
        <dbReference type="HAMAP-Rule" id="MF_01306"/>
    </source>
</evidence>
<dbReference type="Pfam" id="PF00163">
    <property type="entry name" value="Ribosomal_S4"/>
    <property type="match status" value="1"/>
</dbReference>
<dbReference type="GO" id="GO:0006412">
    <property type="term" value="P:translation"/>
    <property type="evidence" value="ECO:0007669"/>
    <property type="project" value="UniProtKB-UniRule"/>
</dbReference>
<dbReference type="AlphaFoldDB" id="A0A097KQU3"/>
<dbReference type="GO" id="GO:0003735">
    <property type="term" value="F:structural constituent of ribosome"/>
    <property type="evidence" value="ECO:0007669"/>
    <property type="project" value="InterPro"/>
</dbReference>
<gene>
    <name evidence="7 11" type="primary">rps4</name>
</gene>
<dbReference type="InterPro" id="IPR036986">
    <property type="entry name" value="S4_RNA-bd_sf"/>
</dbReference>
<comment type="similarity">
    <text evidence="1 7 8">Belongs to the universal ribosomal protein uS4 family.</text>
</comment>
<protein>
    <recommendedName>
        <fullName evidence="6 7">Small ribosomal subunit protein uS4c</fullName>
    </recommendedName>
</protein>
<dbReference type="GO" id="GO:0015935">
    <property type="term" value="C:small ribosomal subunit"/>
    <property type="evidence" value="ECO:0007669"/>
    <property type="project" value="InterPro"/>
</dbReference>
<sequence>MHFASGNGHVVNGSSSLIRTTSIHNGIFIKFMARYRGPRVRLVRRLGELPGLTQKSCTRMFPPGQHGPKKKLVGKESQYAIRLKEKQKLRFNYGISERQLIRYVREARRLKGSTGDLLLQLLEMRLDNIVFRLGFARTIAAARQLITHGHIIVNSQKVSIPSYLCKQNDIISVVETSRSLVQDNIKRFSGQRQLVSPHLNMNQTALQGTVTNVVPRDAVGIPINELLVVEYYSRKL</sequence>
<evidence type="ECO:0000256" key="1">
    <source>
        <dbReference type="ARBA" id="ARBA00007465"/>
    </source>
</evidence>
<accession>A0A097KQU3</accession>
<dbReference type="GO" id="GO:0019843">
    <property type="term" value="F:rRNA binding"/>
    <property type="evidence" value="ECO:0007669"/>
    <property type="project" value="UniProtKB-UniRule"/>
</dbReference>
<dbReference type="PANTHER" id="PTHR11831">
    <property type="entry name" value="30S 40S RIBOSOMAL PROTEIN"/>
    <property type="match status" value="1"/>
</dbReference>
<dbReference type="GO" id="GO:0009507">
    <property type="term" value="C:chloroplast"/>
    <property type="evidence" value="ECO:0007669"/>
    <property type="project" value="UniProtKB-SubCell"/>
</dbReference>
<evidence type="ECO:0000256" key="2">
    <source>
        <dbReference type="ARBA" id="ARBA00022730"/>
    </source>
</evidence>
<dbReference type="FunFam" id="1.10.1050.10:FF:000002">
    <property type="entry name" value="30S ribosomal protein S4, chloroplastic"/>
    <property type="match status" value="1"/>
</dbReference>
<evidence type="ECO:0000259" key="9">
    <source>
        <dbReference type="SMART" id="SM00363"/>
    </source>
</evidence>
<proteinExistence type="inferred from homology"/>
<keyword evidence="11" id="KW-0934">Plastid</keyword>
<feature type="domain" description="Small ribosomal subunit protein uS4 N-terminal" evidence="10">
    <location>
        <begin position="34"/>
        <end position="123"/>
    </location>
</feature>
<comment type="subunit">
    <text evidence="7">Part of the 30S ribosomal subunit. Contacts protein S5. The interaction surface between S4 and S5 is involved in control of translational fidelity.</text>
</comment>
<evidence type="ECO:0000256" key="4">
    <source>
        <dbReference type="ARBA" id="ARBA00022980"/>
    </source>
</evidence>
<dbReference type="GeneID" id="22161117"/>
<evidence type="ECO:0000313" key="11">
    <source>
        <dbReference type="EMBL" id="AIT95553.1"/>
    </source>
</evidence>
<evidence type="ECO:0000256" key="6">
    <source>
        <dbReference type="ARBA" id="ARBA00035158"/>
    </source>
</evidence>
<comment type="subcellular location">
    <subcellularLocation>
        <location evidence="7">Plastid</location>
        <location evidence="7">Chloroplast</location>
    </subcellularLocation>
</comment>
<dbReference type="NCBIfam" id="NF003717">
    <property type="entry name" value="PRK05327.1"/>
    <property type="match status" value="1"/>
</dbReference>
<dbReference type="InterPro" id="IPR005709">
    <property type="entry name" value="Ribosomal_uS4_bac-type"/>
</dbReference>
<dbReference type="FunFam" id="3.10.290.10:FF:000001">
    <property type="entry name" value="30S ribosomal protein S4"/>
    <property type="match status" value="1"/>
</dbReference>
<dbReference type="InterPro" id="IPR018079">
    <property type="entry name" value="Ribosomal_uS4_CS"/>
</dbReference>
<dbReference type="InterPro" id="IPR022801">
    <property type="entry name" value="Ribosomal_uS4"/>
</dbReference>
<dbReference type="SMART" id="SM01390">
    <property type="entry name" value="Ribosomal_S4"/>
    <property type="match status" value="1"/>
</dbReference>
<reference evidence="11" key="1">
    <citation type="journal article" date="2014" name="BMC Evol. Biol.">
        <title>Chloroplast phylogenomic analysis resolves deep-level relationships within the green algal class Trebouxiophyceae.</title>
        <authorList>
            <person name="Lemieux C."/>
            <person name="Otis C."/>
            <person name="Turmel M."/>
        </authorList>
    </citation>
    <scope>NUCLEOTIDE SEQUENCE</scope>
</reference>
<comment type="function">
    <text evidence="7">One of the primary rRNA binding proteins, it binds directly to 16S rRNA where it nucleates assembly of the body of the 30S subunit.</text>
</comment>